<gene>
    <name evidence="2" type="ORF">ITJ42_15750</name>
</gene>
<dbReference type="EMBL" id="JADKRP010000006">
    <property type="protein sequence ID" value="MBF4632673.1"/>
    <property type="molecule type" value="Genomic_DNA"/>
</dbReference>
<name>A0A8I0VAM8_9MICO</name>
<reference evidence="2 3" key="1">
    <citation type="submission" date="2020-10" db="EMBL/GenBank/DDBJ databases">
        <title>Draft genome sequences of plant-associated actinobacteria.</title>
        <authorList>
            <person name="Tarlachkov S.V."/>
            <person name="Starodumova I.P."/>
            <person name="Dorofeeva L.V."/>
            <person name="Prisyazhnaya N.V."/>
            <person name="Roubtsova T.V."/>
            <person name="Chizhov V.N."/>
            <person name="Nadler S.A."/>
            <person name="Subbotin S.A."/>
            <person name="Evtushenko L.I."/>
        </authorList>
    </citation>
    <scope>NUCLEOTIDE SEQUENCE [LARGE SCALE GENOMIC DNA]</scope>
    <source>
        <strain evidence="2 3">VKM Ac-2886</strain>
    </source>
</reference>
<proteinExistence type="predicted"/>
<feature type="compositionally biased region" description="Low complexity" evidence="1">
    <location>
        <begin position="38"/>
        <end position="49"/>
    </location>
</feature>
<sequence length="111" mass="12254">MPIARNRRSEPDPAKIAAFGAAAESRVEVPTSTPPATPAAAPQRATDATPARRRGEDTAEPPRSSIVRWTGSTGDEELRDRLLAYGRRERYSMQELMIRALRIGLDEIEKP</sequence>
<comment type="caution">
    <text evidence="2">The sequence shown here is derived from an EMBL/GenBank/DDBJ whole genome shotgun (WGS) entry which is preliminary data.</text>
</comment>
<protein>
    <submittedName>
        <fullName evidence="2">Uncharacterized protein</fullName>
    </submittedName>
</protein>
<keyword evidence="3" id="KW-1185">Reference proteome</keyword>
<evidence type="ECO:0000256" key="1">
    <source>
        <dbReference type="SAM" id="MobiDB-lite"/>
    </source>
</evidence>
<dbReference type="Proteomes" id="UP000634579">
    <property type="component" value="Unassembled WGS sequence"/>
</dbReference>
<evidence type="ECO:0000313" key="2">
    <source>
        <dbReference type="EMBL" id="MBF4632673.1"/>
    </source>
</evidence>
<feature type="region of interest" description="Disordered" evidence="1">
    <location>
        <begin position="1"/>
        <end position="73"/>
    </location>
</feature>
<dbReference type="AlphaFoldDB" id="A0A8I0VAM8"/>
<accession>A0A8I0VAM8</accession>
<organism evidence="2 3">
    <name type="scientific">Clavibacter phaseoli</name>
    <dbReference type="NCBI Taxonomy" id="1734031"/>
    <lineage>
        <taxon>Bacteria</taxon>
        <taxon>Bacillati</taxon>
        <taxon>Actinomycetota</taxon>
        <taxon>Actinomycetes</taxon>
        <taxon>Micrococcales</taxon>
        <taxon>Microbacteriaceae</taxon>
        <taxon>Clavibacter</taxon>
    </lineage>
</organism>
<evidence type="ECO:0000313" key="3">
    <source>
        <dbReference type="Proteomes" id="UP000634579"/>
    </source>
</evidence>
<dbReference type="RefSeq" id="WP_194676238.1">
    <property type="nucleotide sequence ID" value="NZ_JADKRP010000006.1"/>
</dbReference>